<feature type="repeat" description="ANK" evidence="3">
    <location>
        <begin position="51"/>
        <end position="84"/>
    </location>
</feature>
<protein>
    <submittedName>
        <fullName evidence="4">Uncharacterized protein</fullName>
    </submittedName>
</protein>
<accession>A0A3S5AIX4</accession>
<dbReference type="Gene3D" id="1.25.40.20">
    <property type="entry name" value="Ankyrin repeat-containing domain"/>
    <property type="match status" value="2"/>
</dbReference>
<evidence type="ECO:0000256" key="2">
    <source>
        <dbReference type="ARBA" id="ARBA00023043"/>
    </source>
</evidence>
<feature type="repeat" description="ANK" evidence="3">
    <location>
        <begin position="152"/>
        <end position="184"/>
    </location>
</feature>
<dbReference type="EMBL" id="CAAALY010070305">
    <property type="protein sequence ID" value="VEL24881.1"/>
    <property type="molecule type" value="Genomic_DNA"/>
</dbReference>
<keyword evidence="2 3" id="KW-0040">ANK repeat</keyword>
<dbReference type="PANTHER" id="PTHR24198:SF165">
    <property type="entry name" value="ANKYRIN REPEAT-CONTAINING PROTEIN-RELATED"/>
    <property type="match status" value="1"/>
</dbReference>
<evidence type="ECO:0000256" key="3">
    <source>
        <dbReference type="PROSITE-ProRule" id="PRU00023"/>
    </source>
</evidence>
<dbReference type="PANTHER" id="PTHR24198">
    <property type="entry name" value="ANKYRIN REPEAT AND PROTEIN KINASE DOMAIN-CONTAINING PROTEIN"/>
    <property type="match status" value="1"/>
</dbReference>
<dbReference type="SUPFAM" id="SSF48403">
    <property type="entry name" value="Ankyrin repeat"/>
    <property type="match status" value="1"/>
</dbReference>
<dbReference type="GO" id="GO:0005737">
    <property type="term" value="C:cytoplasm"/>
    <property type="evidence" value="ECO:0007669"/>
    <property type="project" value="TreeGrafter"/>
</dbReference>
<dbReference type="Pfam" id="PF12796">
    <property type="entry name" value="Ank_2"/>
    <property type="match status" value="2"/>
</dbReference>
<feature type="repeat" description="ANK" evidence="3">
    <location>
        <begin position="111"/>
        <end position="133"/>
    </location>
</feature>
<dbReference type="PROSITE" id="PS50088">
    <property type="entry name" value="ANK_REPEAT"/>
    <property type="match status" value="4"/>
</dbReference>
<organism evidence="4 5">
    <name type="scientific">Protopolystoma xenopodis</name>
    <dbReference type="NCBI Taxonomy" id="117903"/>
    <lineage>
        <taxon>Eukaryota</taxon>
        <taxon>Metazoa</taxon>
        <taxon>Spiralia</taxon>
        <taxon>Lophotrochozoa</taxon>
        <taxon>Platyhelminthes</taxon>
        <taxon>Monogenea</taxon>
        <taxon>Polyopisthocotylea</taxon>
        <taxon>Polystomatidea</taxon>
        <taxon>Polystomatidae</taxon>
        <taxon>Protopolystoma</taxon>
    </lineage>
</organism>
<dbReference type="SMART" id="SM00248">
    <property type="entry name" value="ANK"/>
    <property type="match status" value="4"/>
</dbReference>
<dbReference type="AlphaFoldDB" id="A0A3S5AIX4"/>
<name>A0A3S5AIX4_9PLAT</name>
<evidence type="ECO:0000313" key="4">
    <source>
        <dbReference type="EMBL" id="VEL24881.1"/>
    </source>
</evidence>
<evidence type="ECO:0000313" key="5">
    <source>
        <dbReference type="Proteomes" id="UP000784294"/>
    </source>
</evidence>
<comment type="caution">
    <text evidence="4">The sequence shown here is derived from an EMBL/GenBank/DDBJ whole genome shotgun (WGS) entry which is preliminary data.</text>
</comment>
<evidence type="ECO:0000256" key="1">
    <source>
        <dbReference type="ARBA" id="ARBA00022737"/>
    </source>
</evidence>
<keyword evidence="5" id="KW-1185">Reference proteome</keyword>
<gene>
    <name evidence="4" type="ORF">PXEA_LOCUS18321</name>
</gene>
<dbReference type="PROSITE" id="PS50297">
    <property type="entry name" value="ANK_REP_REGION"/>
    <property type="match status" value="4"/>
</dbReference>
<proteinExistence type="predicted"/>
<reference evidence="4" key="1">
    <citation type="submission" date="2018-11" db="EMBL/GenBank/DDBJ databases">
        <authorList>
            <consortium name="Pathogen Informatics"/>
        </authorList>
    </citation>
    <scope>NUCLEOTIDE SEQUENCE</scope>
</reference>
<dbReference type="InterPro" id="IPR036770">
    <property type="entry name" value="Ankyrin_rpt-contain_sf"/>
</dbReference>
<feature type="repeat" description="ANK" evidence="3">
    <location>
        <begin position="18"/>
        <end position="50"/>
    </location>
</feature>
<dbReference type="PRINTS" id="PR01415">
    <property type="entry name" value="ANKYRIN"/>
</dbReference>
<dbReference type="InterPro" id="IPR002110">
    <property type="entry name" value="Ankyrin_rpt"/>
</dbReference>
<dbReference type="Proteomes" id="UP000784294">
    <property type="component" value="Unassembled WGS sequence"/>
</dbReference>
<keyword evidence="1" id="KW-0677">Repeat</keyword>
<dbReference type="OrthoDB" id="194358at2759"/>
<sequence length="187" mass="19966">MVEYLLRNGAEIDCTARNGFTPLHIAAKQGNHELASLLLVHNASVDAISRGGYTPLHFAAREGNVELVKKLLHDYSAKVNAVAKVRNKDRLACVEVLLAAGADVYATSAISGFTPLHNAAYQGHLGAVRCLLSSLGDEEDARAELLASRTRSGSTALHLAAQQGCMQVVNRLLEAGINPNARNLVCR</sequence>